<proteinExistence type="inferred from homology"/>
<dbReference type="NCBIfam" id="TIGR03860">
    <property type="entry name" value="FMN_nitrolo"/>
    <property type="match status" value="1"/>
</dbReference>
<dbReference type="InterPro" id="IPR051260">
    <property type="entry name" value="Diverse_substr_monoxygenases"/>
</dbReference>
<dbReference type="Gene3D" id="3.20.20.30">
    <property type="entry name" value="Luciferase-like domain"/>
    <property type="match status" value="1"/>
</dbReference>
<dbReference type="Pfam" id="PF00296">
    <property type="entry name" value="Bac_luciferase"/>
    <property type="match status" value="1"/>
</dbReference>
<reference evidence="9" key="1">
    <citation type="journal article" date="2019" name="Int. J. Syst. Evol. Microbiol.">
        <title>The Global Catalogue of Microorganisms (GCM) 10K type strain sequencing project: providing services to taxonomists for standard genome sequencing and annotation.</title>
        <authorList>
            <consortium name="The Broad Institute Genomics Platform"/>
            <consortium name="The Broad Institute Genome Sequencing Center for Infectious Disease"/>
            <person name="Wu L."/>
            <person name="Ma J."/>
        </authorList>
    </citation>
    <scope>NUCLEOTIDE SEQUENCE [LARGE SCALE GENOMIC DNA]</scope>
    <source>
        <strain evidence="9">NBRC 102122</strain>
    </source>
</reference>
<evidence type="ECO:0000313" key="8">
    <source>
        <dbReference type="EMBL" id="GLR52167.1"/>
    </source>
</evidence>
<dbReference type="PIRSF" id="PIRSF000337">
    <property type="entry name" value="NTA_MOA"/>
    <property type="match status" value="1"/>
</dbReference>
<feature type="compositionally biased region" description="Basic and acidic residues" evidence="6">
    <location>
        <begin position="449"/>
        <end position="458"/>
    </location>
</feature>
<dbReference type="PANTHER" id="PTHR30011:SF16">
    <property type="entry name" value="C2H2 FINGER DOMAIN TRANSCRIPTION FACTOR (EUROFUNG)-RELATED"/>
    <property type="match status" value="1"/>
</dbReference>
<evidence type="ECO:0000256" key="2">
    <source>
        <dbReference type="ARBA" id="ARBA00022643"/>
    </source>
</evidence>
<gene>
    <name evidence="8" type="ORF">GCM10007923_33800</name>
</gene>
<keyword evidence="9" id="KW-1185">Reference proteome</keyword>
<name>A0ABQ5ZK67_9HYPH</name>
<keyword evidence="3" id="KW-0560">Oxidoreductase</keyword>
<organism evidence="8 9">
    <name type="scientific">Shinella yambaruensis</name>
    <dbReference type="NCBI Taxonomy" id="415996"/>
    <lineage>
        <taxon>Bacteria</taxon>
        <taxon>Pseudomonadati</taxon>
        <taxon>Pseudomonadota</taxon>
        <taxon>Alphaproteobacteria</taxon>
        <taxon>Hyphomicrobiales</taxon>
        <taxon>Rhizobiaceae</taxon>
        <taxon>Shinella</taxon>
    </lineage>
</organism>
<feature type="region of interest" description="Disordered" evidence="6">
    <location>
        <begin position="428"/>
        <end position="458"/>
    </location>
</feature>
<evidence type="ECO:0000256" key="1">
    <source>
        <dbReference type="ARBA" id="ARBA00022630"/>
    </source>
</evidence>
<dbReference type="GO" id="GO:0004497">
    <property type="term" value="F:monooxygenase activity"/>
    <property type="evidence" value="ECO:0007669"/>
    <property type="project" value="UniProtKB-KW"/>
</dbReference>
<dbReference type="CDD" id="cd01095">
    <property type="entry name" value="Nitrilotriacetate_monoxgenase"/>
    <property type="match status" value="1"/>
</dbReference>
<dbReference type="InterPro" id="IPR011251">
    <property type="entry name" value="Luciferase-like_dom"/>
</dbReference>
<comment type="caution">
    <text evidence="8">The sequence shown here is derived from an EMBL/GenBank/DDBJ whole genome shotgun (WGS) entry which is preliminary data.</text>
</comment>
<keyword evidence="4 8" id="KW-0503">Monooxygenase</keyword>
<evidence type="ECO:0000256" key="6">
    <source>
        <dbReference type="SAM" id="MobiDB-lite"/>
    </source>
</evidence>
<evidence type="ECO:0000256" key="3">
    <source>
        <dbReference type="ARBA" id="ARBA00023002"/>
    </source>
</evidence>
<dbReference type="SUPFAM" id="SSF51679">
    <property type="entry name" value="Bacterial luciferase-like"/>
    <property type="match status" value="1"/>
</dbReference>
<evidence type="ECO:0000313" key="9">
    <source>
        <dbReference type="Proteomes" id="UP001156702"/>
    </source>
</evidence>
<dbReference type="InterPro" id="IPR036661">
    <property type="entry name" value="Luciferase-like_sf"/>
</dbReference>
<keyword evidence="1" id="KW-0285">Flavoprotein</keyword>
<evidence type="ECO:0000256" key="5">
    <source>
        <dbReference type="ARBA" id="ARBA00033748"/>
    </source>
</evidence>
<evidence type="ECO:0000256" key="4">
    <source>
        <dbReference type="ARBA" id="ARBA00023033"/>
    </source>
</evidence>
<keyword evidence="2" id="KW-0288">FMN</keyword>
<comment type="similarity">
    <text evidence="5">Belongs to the NtaA/SnaA/DszA monooxygenase family.</text>
</comment>
<sequence length="458" mass="49766">MPLFKFVAMSSRKIVLGTILYPSGHHVAAWRHPSTRADANITAAHYIDAARAAEAAGFEIAFISDRLGVPKSRAEALRRVDEWSHGFEALTLTAAVATATTRIGVVATASTTFNEPYNLARQLASLDLISNGRIGWNIVTSSLRQESDNFNPGPDFDHAARYARADEFVDAVLALWGSWNPDGFVRDKQSGVFFEPDAVKTIDYEGRYFRSKGPLNVIPSRQGRPLLVQAGSSDSGKALAAKTADVVFTAQTDIVSARSFYQDIRKRRTASGKRADDVLILPGIFPVIGRTTAEAEDKYAELQDLIQPDVALSLLETYLGDVDLSGIDIDGPLPDLPVSNSIRSRQVLLTELARKEGLTVGALARRIAGARGHWQVIGTAEDIAGQIEDWTASGAADGFMLLPPTFPEGQDDFIRTVVPLLRERSLLNPGPQTGSLRERLALPPLARNRPSEAGRNRA</sequence>
<accession>A0ABQ5ZK67</accession>
<dbReference type="EMBL" id="BSOP01000027">
    <property type="protein sequence ID" value="GLR52167.1"/>
    <property type="molecule type" value="Genomic_DNA"/>
</dbReference>
<dbReference type="Proteomes" id="UP001156702">
    <property type="component" value="Unassembled WGS sequence"/>
</dbReference>
<feature type="domain" description="Luciferase-like" evidence="7">
    <location>
        <begin position="27"/>
        <end position="395"/>
    </location>
</feature>
<evidence type="ECO:0000259" key="7">
    <source>
        <dbReference type="Pfam" id="PF00296"/>
    </source>
</evidence>
<protein>
    <submittedName>
        <fullName evidence="8">Monooxygenase</fullName>
    </submittedName>
</protein>
<dbReference type="PANTHER" id="PTHR30011">
    <property type="entry name" value="ALKANESULFONATE MONOOXYGENASE-RELATED"/>
    <property type="match status" value="1"/>
</dbReference>
<dbReference type="InterPro" id="IPR016215">
    <property type="entry name" value="NTA_MOA"/>
</dbReference>